<keyword evidence="1" id="KW-1133">Transmembrane helix</keyword>
<dbReference type="InterPro" id="IPR046671">
    <property type="entry name" value="DUF6541"/>
</dbReference>
<organism evidence="2 3">
    <name type="scientific">Fannyhessea vaginae DSM 15829</name>
    <dbReference type="NCBI Taxonomy" id="525256"/>
    <lineage>
        <taxon>Bacteria</taxon>
        <taxon>Bacillati</taxon>
        <taxon>Actinomycetota</taxon>
        <taxon>Coriobacteriia</taxon>
        <taxon>Coriobacteriales</taxon>
        <taxon>Atopobiaceae</taxon>
        <taxon>Fannyhessea</taxon>
    </lineage>
</organism>
<dbReference type="OrthoDB" id="3169698at2"/>
<comment type="caution">
    <text evidence="2">The sequence shown here is derived from an EMBL/GenBank/DDBJ whole genome shotgun (WGS) entry which is preliminary data.</text>
</comment>
<sequence length="712" mass="80705">MTSLLIAYLYGLLLLVIPGYTLGTTLPISKVWRLIFAPLLSAALISIIGEVAYRLGITLTTSRLVTLALLSSCMILVIYTAYLVHTSGESLKTIGKEVIRQICVRNPKDAGSTPKTYSTLAPIDWRIALFAVVFAVLVGWACYAQPLGDPNQIGTLWDIMWHVSSPRTMIKTGIFSSFNTSMYLPTEANLAPFDVVTRTMYPSIWHILAACISQGTNTPISIAVHALNLLCITFIFPLGILGFMKCIIPNRRFVLIATATISPFFFSFVWFALIYGPILPFDFAQCMIPALCCSWFYLVKGWKSSQKVLLILLFILSSYTMAFTHTSGIFTAAIILWPWTAWYLYHLDSHCINWFGKRISPKVVSFVFVCLCVAIWVVFFFLIVKDGYLRGYNWYAEKDMLTAIRDTLFLNFANGRIYVYIIPQPLLPVLVAVGIYATVKRTKTSFLLFPFFYFVLTTFYIQQFDSIVKRFLSGFWYTDFARTGSCASLIAIMLAAQGLDTIIDKAYKFMQTSKLTQKISRAKSLHTLCAAAVLALSVLCFFFLKNPSKNYNQTEPFEYRNQIRAFYTHNDDLSQEERAFMLKVRDLVGTNTTILNNPYDGSLLGYGLFDLKIVYRHPYIWYGDELHHTQCLRTNIINWTRSAELRQALQETGVRYVMKLNKPGQISFGCQYIPQQFAGINSINDTTPGFKCVLAEGTMRLYEIDDSATIAQ</sequence>
<feature type="transmembrane region" description="Helical" evidence="1">
    <location>
        <begin position="281"/>
        <end position="299"/>
    </location>
</feature>
<keyword evidence="1" id="KW-0472">Membrane</keyword>
<feature type="transmembrane region" description="Helical" evidence="1">
    <location>
        <begin position="328"/>
        <end position="345"/>
    </location>
</feature>
<dbReference type="RefSeq" id="WP_006302961.1">
    <property type="nucleotide sequence ID" value="NZ_ACGK02000001.1"/>
</dbReference>
<feature type="transmembrane region" description="Helical" evidence="1">
    <location>
        <begin position="446"/>
        <end position="462"/>
    </location>
</feature>
<feature type="transmembrane region" description="Helical" evidence="1">
    <location>
        <begin position="33"/>
        <end position="52"/>
    </location>
</feature>
<dbReference type="EMBL" id="ACGK02000001">
    <property type="protein sequence ID" value="EGF23832.1"/>
    <property type="molecule type" value="Genomic_DNA"/>
</dbReference>
<evidence type="ECO:0000256" key="1">
    <source>
        <dbReference type="SAM" id="Phobius"/>
    </source>
</evidence>
<dbReference type="eggNOG" id="COG5617">
    <property type="taxonomic scope" value="Bacteria"/>
</dbReference>
<proteinExistence type="predicted"/>
<feature type="transmembrane region" description="Helical" evidence="1">
    <location>
        <begin position="524"/>
        <end position="544"/>
    </location>
</feature>
<keyword evidence="3" id="KW-1185">Reference proteome</keyword>
<feature type="transmembrane region" description="Helical" evidence="1">
    <location>
        <begin position="417"/>
        <end position="439"/>
    </location>
</feature>
<evidence type="ECO:0000313" key="3">
    <source>
        <dbReference type="Proteomes" id="UP000005947"/>
    </source>
</evidence>
<accession>F1T5A1</accession>
<gene>
    <name evidence="2" type="ORF">HMPREF0091_10779</name>
</gene>
<feature type="transmembrane region" description="Helical" evidence="1">
    <location>
        <begin position="306"/>
        <end position="322"/>
    </location>
</feature>
<feature type="transmembrane region" description="Helical" evidence="1">
    <location>
        <begin position="222"/>
        <end position="241"/>
    </location>
</feature>
<feature type="transmembrane region" description="Helical" evidence="1">
    <location>
        <begin position="253"/>
        <end position="275"/>
    </location>
</feature>
<feature type="transmembrane region" description="Helical" evidence="1">
    <location>
        <begin position="482"/>
        <end position="503"/>
    </location>
</feature>
<dbReference type="Proteomes" id="UP000005947">
    <property type="component" value="Unassembled WGS sequence"/>
</dbReference>
<evidence type="ECO:0000313" key="2">
    <source>
        <dbReference type="EMBL" id="EGF23832.1"/>
    </source>
</evidence>
<protein>
    <submittedName>
        <fullName evidence="2">Uncharacterized protein</fullName>
    </submittedName>
</protein>
<dbReference type="AlphaFoldDB" id="F1T5A1"/>
<dbReference type="GeneID" id="93210383"/>
<feature type="transmembrane region" description="Helical" evidence="1">
    <location>
        <begin position="366"/>
        <end position="384"/>
    </location>
</feature>
<reference evidence="2 3" key="1">
    <citation type="submission" date="2011-02" db="EMBL/GenBank/DDBJ databases">
        <authorList>
            <person name="Muzny D."/>
            <person name="Qin X."/>
            <person name="Buhay C."/>
            <person name="Dugan-Rocha S."/>
            <person name="Ding Y."/>
            <person name="Chen G."/>
            <person name="Hawes A."/>
            <person name="Holder M."/>
            <person name="Jhangiani S."/>
            <person name="Johnson A."/>
            <person name="Khan Z."/>
            <person name="Li Z."/>
            <person name="Liu W."/>
            <person name="Liu X."/>
            <person name="Perez L."/>
            <person name="Shen H."/>
            <person name="Wang Q."/>
            <person name="Watt J."/>
            <person name="Xi L."/>
            <person name="Xin Y."/>
            <person name="Zhou J."/>
            <person name="Deng J."/>
            <person name="Jiang H."/>
            <person name="Liu Y."/>
            <person name="Qu J."/>
            <person name="Song X.-Z."/>
            <person name="Zhang L."/>
            <person name="Villasana D."/>
            <person name="Johnson A."/>
            <person name="Liu J."/>
            <person name="Liyanage D."/>
            <person name="Lorensuhewa L."/>
            <person name="Robinson T."/>
            <person name="Song A."/>
            <person name="Song B.-B."/>
            <person name="Dinh H."/>
            <person name="Thornton R."/>
            <person name="Coyle M."/>
            <person name="Francisco L."/>
            <person name="Jackson L."/>
            <person name="Javaid M."/>
            <person name="Korchina V."/>
            <person name="Kovar C."/>
            <person name="Mata R."/>
            <person name="Mathew T."/>
            <person name="Ngo R."/>
            <person name="Nguyen L."/>
            <person name="Nguyen N."/>
            <person name="Okwuonu G."/>
            <person name="Ongeri F."/>
            <person name="Pham C."/>
            <person name="Simmons D."/>
            <person name="Wilczek-Boney K."/>
            <person name="Hale W."/>
            <person name="Jakkamsetti A."/>
            <person name="Pham P."/>
            <person name="Ruth R."/>
            <person name="San Lucas F."/>
            <person name="Warren J."/>
            <person name="Zhang J."/>
            <person name="Zhao Z."/>
            <person name="Zhou C."/>
            <person name="Zhu D."/>
            <person name="Lee S."/>
            <person name="Bess C."/>
            <person name="Blankenburg K."/>
            <person name="Forbes L."/>
            <person name="Fu Q."/>
            <person name="Gubbala S."/>
            <person name="Hirani K."/>
            <person name="Jayaseelan J.C."/>
            <person name="Lara F."/>
            <person name="Munidasa M."/>
            <person name="Palculict T."/>
            <person name="Patil S."/>
            <person name="Pu L.-L."/>
            <person name="Saada N."/>
            <person name="Tang L."/>
            <person name="Weissenberger G."/>
            <person name="Zhu Y."/>
            <person name="Hemphill L."/>
            <person name="Shang Y."/>
            <person name="Youmans B."/>
            <person name="Ayvaz T."/>
            <person name="Ross M."/>
            <person name="Santibanez J."/>
            <person name="Aqrawi P."/>
            <person name="Gross S."/>
            <person name="Joshi V."/>
            <person name="Fowler G."/>
            <person name="Nazareth L."/>
            <person name="Reid J."/>
            <person name="Worley K."/>
            <person name="Petrosino J."/>
            <person name="Highlander S."/>
            <person name="Gibbs R."/>
        </authorList>
    </citation>
    <scope>NUCLEOTIDE SEQUENCE [LARGE SCALE GENOMIC DNA]</scope>
    <source>
        <strain evidence="2 3">DSM 15829</strain>
    </source>
</reference>
<feature type="transmembrane region" description="Helical" evidence="1">
    <location>
        <begin position="125"/>
        <end position="143"/>
    </location>
</feature>
<feature type="transmembrane region" description="Helical" evidence="1">
    <location>
        <begin position="64"/>
        <end position="84"/>
    </location>
</feature>
<dbReference type="Pfam" id="PF20176">
    <property type="entry name" value="DUF6541"/>
    <property type="match status" value="1"/>
</dbReference>
<name>F1T5A1_9ACTN</name>
<keyword evidence="1" id="KW-0812">Transmembrane</keyword>